<evidence type="ECO:0000313" key="3">
    <source>
        <dbReference type="Proteomes" id="UP001165121"/>
    </source>
</evidence>
<comment type="caution">
    <text evidence="2">The sequence shown here is derived from an EMBL/GenBank/DDBJ whole genome shotgun (WGS) entry which is preliminary data.</text>
</comment>
<protein>
    <submittedName>
        <fullName evidence="2">Unnamed protein product</fullName>
    </submittedName>
</protein>
<evidence type="ECO:0000256" key="1">
    <source>
        <dbReference type="SAM" id="MobiDB-lite"/>
    </source>
</evidence>
<feature type="compositionally biased region" description="Basic and acidic residues" evidence="1">
    <location>
        <begin position="96"/>
        <end position="111"/>
    </location>
</feature>
<gene>
    <name evidence="2" type="ORF">Pfra01_000290600</name>
</gene>
<evidence type="ECO:0000313" key="2">
    <source>
        <dbReference type="EMBL" id="GMF21570.1"/>
    </source>
</evidence>
<organism evidence="2 3">
    <name type="scientific">Phytophthora fragariaefolia</name>
    <dbReference type="NCBI Taxonomy" id="1490495"/>
    <lineage>
        <taxon>Eukaryota</taxon>
        <taxon>Sar</taxon>
        <taxon>Stramenopiles</taxon>
        <taxon>Oomycota</taxon>
        <taxon>Peronosporomycetes</taxon>
        <taxon>Peronosporales</taxon>
        <taxon>Peronosporaceae</taxon>
        <taxon>Phytophthora</taxon>
    </lineage>
</organism>
<dbReference type="EMBL" id="BSXT01000229">
    <property type="protein sequence ID" value="GMF21570.1"/>
    <property type="molecule type" value="Genomic_DNA"/>
</dbReference>
<feature type="region of interest" description="Disordered" evidence="1">
    <location>
        <begin position="14"/>
        <end position="123"/>
    </location>
</feature>
<proteinExistence type="predicted"/>
<reference evidence="2" key="1">
    <citation type="submission" date="2023-04" db="EMBL/GenBank/DDBJ databases">
        <title>Phytophthora fragariaefolia NBRC 109709.</title>
        <authorList>
            <person name="Ichikawa N."/>
            <person name="Sato H."/>
            <person name="Tonouchi N."/>
        </authorList>
    </citation>
    <scope>NUCLEOTIDE SEQUENCE</scope>
    <source>
        <strain evidence="2">NBRC 109709</strain>
    </source>
</reference>
<dbReference type="Proteomes" id="UP001165121">
    <property type="component" value="Unassembled WGS sequence"/>
</dbReference>
<dbReference type="AlphaFoldDB" id="A0A9W6TW00"/>
<sequence length="150" mass="16600">MYSSIRFLVAPARWSRRTVSRTSSSDIFHASCSDSDDSISSELEKLSDEESISSEADSNDEAPNAQDAGNIDGSADDEDKSEPAKHTESNVESGSIEDHLSQAEGSEHATSERMLTVSDISSNSWKRALAEVDDEERLNYVEPIRRYHKN</sequence>
<name>A0A9W6TW00_9STRA</name>
<feature type="compositionally biased region" description="Acidic residues" evidence="1">
    <location>
        <begin position="49"/>
        <end position="60"/>
    </location>
</feature>
<accession>A0A9W6TW00</accession>
<keyword evidence="3" id="KW-1185">Reference proteome</keyword>